<evidence type="ECO:0000256" key="12">
    <source>
        <dbReference type="ARBA" id="ARBA00023136"/>
    </source>
</evidence>
<keyword evidence="19" id="KW-1185">Reference proteome</keyword>
<evidence type="ECO:0000256" key="7">
    <source>
        <dbReference type="ARBA" id="ARBA00022723"/>
    </source>
</evidence>
<feature type="domain" description="RING-type" evidence="17">
    <location>
        <begin position="117"/>
        <end position="159"/>
    </location>
</feature>
<comment type="caution">
    <text evidence="18">The sequence shown here is derived from an EMBL/GenBank/DDBJ whole genome shotgun (WGS) entry which is preliminary data.</text>
</comment>
<dbReference type="PANTHER" id="PTHR45768:SF16">
    <property type="entry name" value="E3 UBIQUITIN-PROTEIN LIGASE ATL4"/>
    <property type="match status" value="1"/>
</dbReference>
<comment type="subcellular location">
    <subcellularLocation>
        <location evidence="2">Membrane</location>
        <topology evidence="2">Single-pass membrane protein</topology>
    </subcellularLocation>
</comment>
<dbReference type="Gene3D" id="3.30.40.10">
    <property type="entry name" value="Zinc/RING finger domain, C3HC4 (zinc finger)"/>
    <property type="match status" value="1"/>
</dbReference>
<evidence type="ECO:0000256" key="5">
    <source>
        <dbReference type="ARBA" id="ARBA00022679"/>
    </source>
</evidence>
<keyword evidence="8 14" id="KW-0863">Zinc-finger</keyword>
<dbReference type="InterPro" id="IPR001841">
    <property type="entry name" value="Znf_RING"/>
</dbReference>
<comment type="pathway">
    <text evidence="3">Protein modification; protein ubiquitination.</text>
</comment>
<dbReference type="PANTHER" id="PTHR45768">
    <property type="entry name" value="E3 UBIQUITIN-PROTEIN LIGASE RNF13-LIKE"/>
    <property type="match status" value="1"/>
</dbReference>
<evidence type="ECO:0000256" key="14">
    <source>
        <dbReference type="PROSITE-ProRule" id="PRU00175"/>
    </source>
</evidence>
<dbReference type="InterPro" id="IPR013083">
    <property type="entry name" value="Znf_RING/FYVE/PHD"/>
</dbReference>
<sequence>MSDRADAVTHHDTPFENLKPSILIIILILSITVLVSLLLCLLLRLLNRRCIGRLSPSSATTTTITASSTAAASNHHHHTASHRVSPEAPELSILDSLPLFPYASIKRRSSSVASGDCAVCLSRFEPQDLLRLLPLCCHAFHAQCIDTWLVSNQTCPLCRSSIVATDSDIMKSFSARSSGSFRLEIGSISRRQPPAPDSSSPTERQGSYSFGSFEYVVDEETEVAVNQTHRRSVSDKEAGAQLAQEPSLAADVAGGRSWLRDYVDRFSQSFSSSRAFSGRFFGSCRRSGDFDPEAIRAGEEISEMFSWLSEY</sequence>
<keyword evidence="7" id="KW-0479">Metal-binding</keyword>
<evidence type="ECO:0000256" key="13">
    <source>
        <dbReference type="ARBA" id="ARBA00024209"/>
    </source>
</evidence>
<evidence type="ECO:0000256" key="16">
    <source>
        <dbReference type="SAM" id="Phobius"/>
    </source>
</evidence>
<evidence type="ECO:0000256" key="10">
    <source>
        <dbReference type="ARBA" id="ARBA00022833"/>
    </source>
</evidence>
<gene>
    <name evidence="18" type="ORF">Tsubulata_002763</name>
</gene>
<evidence type="ECO:0000313" key="19">
    <source>
        <dbReference type="Proteomes" id="UP001141552"/>
    </source>
</evidence>
<proteinExistence type="inferred from homology"/>
<evidence type="ECO:0000256" key="9">
    <source>
        <dbReference type="ARBA" id="ARBA00022786"/>
    </source>
</evidence>
<name>A0A9Q0JP26_9ROSI</name>
<dbReference type="PROSITE" id="PS50089">
    <property type="entry name" value="ZF_RING_2"/>
    <property type="match status" value="1"/>
</dbReference>
<evidence type="ECO:0000256" key="2">
    <source>
        <dbReference type="ARBA" id="ARBA00004167"/>
    </source>
</evidence>
<evidence type="ECO:0000256" key="3">
    <source>
        <dbReference type="ARBA" id="ARBA00004906"/>
    </source>
</evidence>
<evidence type="ECO:0000256" key="6">
    <source>
        <dbReference type="ARBA" id="ARBA00022692"/>
    </source>
</evidence>
<keyword evidence="10" id="KW-0862">Zinc</keyword>
<dbReference type="SUPFAM" id="SSF57850">
    <property type="entry name" value="RING/U-box"/>
    <property type="match status" value="1"/>
</dbReference>
<feature type="transmembrane region" description="Helical" evidence="16">
    <location>
        <begin position="22"/>
        <end position="46"/>
    </location>
</feature>
<keyword evidence="11 16" id="KW-1133">Transmembrane helix</keyword>
<dbReference type="Proteomes" id="UP001141552">
    <property type="component" value="Unassembled WGS sequence"/>
</dbReference>
<evidence type="ECO:0000256" key="8">
    <source>
        <dbReference type="ARBA" id="ARBA00022771"/>
    </source>
</evidence>
<dbReference type="SMART" id="SM00184">
    <property type="entry name" value="RING"/>
    <property type="match status" value="1"/>
</dbReference>
<dbReference type="FunFam" id="3.30.40.10:FF:000187">
    <property type="entry name" value="E3 ubiquitin-protein ligase ATL6"/>
    <property type="match status" value="1"/>
</dbReference>
<dbReference type="GO" id="GO:0061630">
    <property type="term" value="F:ubiquitin protein ligase activity"/>
    <property type="evidence" value="ECO:0007669"/>
    <property type="project" value="UniProtKB-EC"/>
</dbReference>
<dbReference type="AlphaFoldDB" id="A0A9Q0JP26"/>
<feature type="compositionally biased region" description="Polar residues" evidence="15">
    <location>
        <begin position="197"/>
        <end position="207"/>
    </location>
</feature>
<protein>
    <recommendedName>
        <fullName evidence="4">RING-type E3 ubiquitin transferase</fullName>
        <ecNumber evidence="4">2.3.2.27</ecNumber>
    </recommendedName>
</protein>
<dbReference type="GO" id="GO:0008270">
    <property type="term" value="F:zinc ion binding"/>
    <property type="evidence" value="ECO:0007669"/>
    <property type="project" value="UniProtKB-KW"/>
</dbReference>
<keyword evidence="6 16" id="KW-0812">Transmembrane</keyword>
<keyword evidence="9" id="KW-0833">Ubl conjugation pathway</keyword>
<comment type="catalytic activity">
    <reaction evidence="1">
        <text>S-ubiquitinyl-[E2 ubiquitin-conjugating enzyme]-L-cysteine + [acceptor protein]-L-lysine = [E2 ubiquitin-conjugating enzyme]-L-cysteine + N(6)-ubiquitinyl-[acceptor protein]-L-lysine.</text>
        <dbReference type="EC" id="2.3.2.27"/>
    </reaction>
</comment>
<reference evidence="18" key="2">
    <citation type="journal article" date="2023" name="Plants (Basel)">
        <title>Annotation of the Turnera subulata (Passifloraceae) Draft Genome Reveals the S-Locus Evolved after the Divergence of Turneroideae from Passifloroideae in a Stepwise Manner.</title>
        <authorList>
            <person name="Henning P.M."/>
            <person name="Roalson E.H."/>
            <person name="Mir W."/>
            <person name="McCubbin A.G."/>
            <person name="Shore J.S."/>
        </authorList>
    </citation>
    <scope>NUCLEOTIDE SEQUENCE</scope>
    <source>
        <strain evidence="18">F60SS</strain>
    </source>
</reference>
<dbReference type="GO" id="GO:0016020">
    <property type="term" value="C:membrane"/>
    <property type="evidence" value="ECO:0007669"/>
    <property type="project" value="UniProtKB-SubCell"/>
</dbReference>
<keyword evidence="5" id="KW-0808">Transferase</keyword>
<dbReference type="EC" id="2.3.2.27" evidence="4"/>
<evidence type="ECO:0000256" key="1">
    <source>
        <dbReference type="ARBA" id="ARBA00000900"/>
    </source>
</evidence>
<dbReference type="EMBL" id="JAKUCV010001116">
    <property type="protein sequence ID" value="KAJ4847650.1"/>
    <property type="molecule type" value="Genomic_DNA"/>
</dbReference>
<feature type="region of interest" description="Disordered" evidence="15">
    <location>
        <begin position="186"/>
        <end position="207"/>
    </location>
</feature>
<organism evidence="18 19">
    <name type="scientific">Turnera subulata</name>
    <dbReference type="NCBI Taxonomy" id="218843"/>
    <lineage>
        <taxon>Eukaryota</taxon>
        <taxon>Viridiplantae</taxon>
        <taxon>Streptophyta</taxon>
        <taxon>Embryophyta</taxon>
        <taxon>Tracheophyta</taxon>
        <taxon>Spermatophyta</taxon>
        <taxon>Magnoliopsida</taxon>
        <taxon>eudicotyledons</taxon>
        <taxon>Gunneridae</taxon>
        <taxon>Pentapetalae</taxon>
        <taxon>rosids</taxon>
        <taxon>fabids</taxon>
        <taxon>Malpighiales</taxon>
        <taxon>Passifloraceae</taxon>
        <taxon>Turnera</taxon>
    </lineage>
</organism>
<keyword evidence="12 16" id="KW-0472">Membrane</keyword>
<reference evidence="18" key="1">
    <citation type="submission" date="2022-02" db="EMBL/GenBank/DDBJ databases">
        <authorList>
            <person name="Henning P.M."/>
            <person name="McCubbin A.G."/>
            <person name="Shore J.S."/>
        </authorList>
    </citation>
    <scope>NUCLEOTIDE SEQUENCE</scope>
    <source>
        <strain evidence="18">F60SS</strain>
        <tissue evidence="18">Leaves</tissue>
    </source>
</reference>
<evidence type="ECO:0000256" key="15">
    <source>
        <dbReference type="SAM" id="MobiDB-lite"/>
    </source>
</evidence>
<dbReference type="Pfam" id="PF13639">
    <property type="entry name" value="zf-RING_2"/>
    <property type="match status" value="1"/>
</dbReference>
<comment type="similarity">
    <text evidence="13">Belongs to the RING-type zinc finger family. ATL subfamily.</text>
</comment>
<evidence type="ECO:0000313" key="18">
    <source>
        <dbReference type="EMBL" id="KAJ4847650.1"/>
    </source>
</evidence>
<evidence type="ECO:0000259" key="17">
    <source>
        <dbReference type="PROSITE" id="PS50089"/>
    </source>
</evidence>
<dbReference type="GO" id="GO:0016567">
    <property type="term" value="P:protein ubiquitination"/>
    <property type="evidence" value="ECO:0007669"/>
    <property type="project" value="TreeGrafter"/>
</dbReference>
<evidence type="ECO:0000256" key="11">
    <source>
        <dbReference type="ARBA" id="ARBA00022989"/>
    </source>
</evidence>
<dbReference type="CDD" id="cd16461">
    <property type="entry name" value="RING-H2_EL5-like"/>
    <property type="match status" value="1"/>
</dbReference>
<dbReference type="OrthoDB" id="8062037at2759"/>
<evidence type="ECO:0000256" key="4">
    <source>
        <dbReference type="ARBA" id="ARBA00012483"/>
    </source>
</evidence>
<accession>A0A9Q0JP26</accession>